<dbReference type="Gene3D" id="3.30.420.10">
    <property type="entry name" value="Ribonuclease H-like superfamily/Ribonuclease H"/>
    <property type="match status" value="1"/>
</dbReference>
<dbReference type="GO" id="GO:0003676">
    <property type="term" value="F:nucleic acid binding"/>
    <property type="evidence" value="ECO:0007669"/>
    <property type="project" value="InterPro"/>
</dbReference>
<dbReference type="OrthoDB" id="377911at2759"/>
<dbReference type="GeneID" id="39745863"/>
<reference evidence="3" key="1">
    <citation type="submission" date="2017-04" db="EMBL/GenBank/DDBJ databases">
        <title>Plasmodium gonderi genome.</title>
        <authorList>
            <person name="Arisue N."/>
            <person name="Honma H."/>
            <person name="Kawai S."/>
            <person name="Tougan T."/>
            <person name="Tanabe K."/>
            <person name="Horii T."/>
        </authorList>
    </citation>
    <scope>NUCLEOTIDE SEQUENCE [LARGE SCALE GENOMIC DNA]</scope>
    <source>
        <strain evidence="3">ATCC 30045</strain>
    </source>
</reference>
<gene>
    <name evidence="2" type="ORF">PGO_021330</name>
</gene>
<evidence type="ECO:0008006" key="4">
    <source>
        <dbReference type="Google" id="ProtNLM"/>
    </source>
</evidence>
<dbReference type="InterPro" id="IPR036397">
    <property type="entry name" value="RNaseH_sf"/>
</dbReference>
<dbReference type="OMA" id="CIHKYYD"/>
<feature type="region of interest" description="Disordered" evidence="1">
    <location>
        <begin position="1752"/>
        <end position="1798"/>
    </location>
</feature>
<dbReference type="InterPro" id="IPR012337">
    <property type="entry name" value="RNaseH-like_sf"/>
</dbReference>
<dbReference type="EMBL" id="BDQF01000002">
    <property type="protein sequence ID" value="GAW79163.1"/>
    <property type="molecule type" value="Genomic_DNA"/>
</dbReference>
<accession>A0A1Y1JFE1</accession>
<evidence type="ECO:0000256" key="1">
    <source>
        <dbReference type="SAM" id="MobiDB-lite"/>
    </source>
</evidence>
<evidence type="ECO:0000313" key="2">
    <source>
        <dbReference type="EMBL" id="GAW79163.1"/>
    </source>
</evidence>
<dbReference type="Proteomes" id="UP000195521">
    <property type="component" value="Unassembled WGS sequence"/>
</dbReference>
<keyword evidence="3" id="KW-1185">Reference proteome</keyword>
<name>A0A1Y1JFE1_PLAGO</name>
<sequence length="1944" mass="227045">MKELPIEKELELIYEYTLSVEFLIRKFSDYIKRKKTQKKIIAKKELISKFILKYLNKNIPSLLSRHIRCVKNNKFYEQIFLCAFYHIIVKYVVYDPLFSFHRDASRDVHHGQDEQFEKHGSYKSGDNERNSCGHTMNEKNKCKQNDHESKFIENINIHLTATKGNETKEEMSRKVTEYIMKENIPCKELDDGLLILHSTYEQICDVIYAFSIICYLYEFHAFFKIKNIKILKNDKCLFNFFNWIYNFKSRLLRNMKIGEMNKSGKNDMSDANQLEETQNQDFSSNETTHFSNANENNFDSESNKKAYAMERVEFGSNNINKCVKKKDSEENSFNVFNNIFQVENEFIDEEFFNFMLIKRKNIESIFFAHSNEAQNYCEGNPGEVFSIEHLGSDAKMMERKIEKNKKGDYQNIHFDRDGNMVRDGPPNRIRDNKNKVVVPNVDESEGDNVDVTGYDSIRNSVKMVDSYTSRGRANVKNYDSIKSHFEYLYNEMKNVKTSKVYIPLCLYANYIFDFYQFNIKRKLWRILNFNLCFDEDMYESSKKIEKSSISTNNANSYFSNGNKNYNNDIKKKSCITFYIGGLVEFIDGKNSFERKYVLDSLKKCIDNELFNTNNISCVEETETDERKNKSDTDQYEYHNIFYVSSGICGREREFLKKVPGCKKRTGSLVNNFIQDEKFNYNQVNAKVREETQLCEKINQNDNRTIHDRCKKNENAKKKKKNIDKNASNFTNSYSDATIAISEFVNEYIYMFICYVCLNVTKLAIFLIDKYNISISSGYLDLSSYIYICQMNKMNSNILYFIRKHNIHHSIFSNCVNNRDLKENYLIYQNIEYTEKTRKNNDLYLKFLEDIVSHQHMTGSGGNKRSAASHIPYSNTCIGNSNLLAIPELQGVRHNLKNRGRSHDCGDGGRNESGNKGRNSSDNLGRNEGDNMDDNNVDDNASISESMAEGISLQTRGDSNSCSNNGIITTQKSKEEKKLFEKKKTNNGYDSQHIYYSSMSRRNYMNDVKRNDLITENQIMLPSEGKKNTYDNDNLKHGKIDIKDINVENSQLGNGIIITNSSSIITHLNEEIQSSAMNINFESTAKIKTNRIVSQNSCSHPDINVINVDERKSNGMVANSDDKMEKKKNEESEYSPNYTQLNCSKYYVDPASNNHERTKYIDSIGTNNISKKKDLSNKMKKKYYDEGEKEMEKHRQKSNSEFKNINVLTNDMNNLVNKCNKSSCDSVNTRRKGRTHSGTPNSIVLNITQISNINFFNHNMYPIKLNVVYNLYLNDILKSDARIAHVVDNCKGNTTLELELIKQQLKNGNVKYAIRLLKLFNYELLQFPNLFFYLNYKSYNYLLSTFDKKYIIYYLYDNPKYLKIYFSALLKKKSMDACLMALYFLYPLYISSEDLHFRMFYFLFFNPKKTQKKNHNSNIVLNDPHLWKDENENKGGQKNNKIGKKKGRATSCGSFAKGGTTEDGVGIDMDANSFTFESINRKWNYNAIYSFVKNECVIINDLHFAFKNEEIMPFDSVTRKIYKLSDLCKYFGIFEKFKKLNSEIIKNSFNYLIKRDGKCSCQKKFICINDLGASLKVVRIIESFEDFLILYEHIKKKEKVIFIDAEWKCSVFRENPIISIFQIALKDNPLSYIIDLKKISVENYEVNYYISDIFRDQNIIKIGVAFLTNDMLHFRKYYDIFTMLKLEKYHNILVDPANQGSDENQKENNFFPSIEQISEKPQLKCNTTSSWDVLLQKVMKSLHSDEGISEELAAPVENANGGTSGRSVSGEGNHVNKNKQRHHFRKNNPHFSNNGERKKCGKENYNLSDDISFKNIFPVNYFLKYRKNVSLIDKHLNTKCKICNKVGIYSCIHKYYDLENIYLKYYEQLKAYFPDLRKNVNYSVKIFGKALFPEKEVNKECQIINWNFRPLSSSSVEYAILDVLILKNFFSLIQTKLPFNIECTL</sequence>
<feature type="region of interest" description="Disordered" evidence="1">
    <location>
        <begin position="275"/>
        <end position="299"/>
    </location>
</feature>
<organism evidence="2 3">
    <name type="scientific">Plasmodium gonderi</name>
    <dbReference type="NCBI Taxonomy" id="77519"/>
    <lineage>
        <taxon>Eukaryota</taxon>
        <taxon>Sar</taxon>
        <taxon>Alveolata</taxon>
        <taxon>Apicomplexa</taxon>
        <taxon>Aconoidasida</taxon>
        <taxon>Haemosporida</taxon>
        <taxon>Plasmodiidae</taxon>
        <taxon>Plasmodium</taxon>
        <taxon>Plasmodium (Plasmodium)</taxon>
    </lineage>
</organism>
<feature type="region of interest" description="Disordered" evidence="1">
    <location>
        <begin position="113"/>
        <end position="143"/>
    </location>
</feature>
<evidence type="ECO:0000313" key="3">
    <source>
        <dbReference type="Proteomes" id="UP000195521"/>
    </source>
</evidence>
<feature type="region of interest" description="Disordered" evidence="1">
    <location>
        <begin position="896"/>
        <end position="939"/>
    </location>
</feature>
<dbReference type="SUPFAM" id="SSF53098">
    <property type="entry name" value="Ribonuclease H-like"/>
    <property type="match status" value="2"/>
</dbReference>
<feature type="compositionally biased region" description="Basic and acidic residues" evidence="1">
    <location>
        <begin position="900"/>
        <end position="914"/>
    </location>
</feature>
<dbReference type="RefSeq" id="XP_028541752.1">
    <property type="nucleotide sequence ID" value="XM_028685951.1"/>
</dbReference>
<feature type="compositionally biased region" description="Basic residues" evidence="1">
    <location>
        <begin position="1775"/>
        <end position="1787"/>
    </location>
</feature>
<comment type="caution">
    <text evidence="2">The sequence shown here is derived from an EMBL/GenBank/DDBJ whole genome shotgun (WGS) entry which is preliminary data.</text>
</comment>
<protein>
    <recommendedName>
        <fullName evidence="4">3'-5' exonuclease domain-containing protein</fullName>
    </recommendedName>
</protein>
<proteinExistence type="predicted"/>